<organism evidence="1 2">
    <name type="scientific">Duncaniella freteri</name>
    <dbReference type="NCBI Taxonomy" id="2530391"/>
    <lineage>
        <taxon>Bacteria</taxon>
        <taxon>Pseudomonadati</taxon>
        <taxon>Bacteroidota</taxon>
        <taxon>Bacteroidia</taxon>
        <taxon>Bacteroidales</taxon>
        <taxon>Muribaculaceae</taxon>
        <taxon>Duncaniella</taxon>
    </lineage>
</organism>
<dbReference type="PANTHER" id="PTHR21197:SF0">
    <property type="entry name" value="UDP-GALACTOPYRANOSE MUTASE"/>
    <property type="match status" value="1"/>
</dbReference>
<sequence>MNRIAIIGAGVSGLTMGRLLATHASVTVFESDSRPGGLIKCARVDGNLFHTCGGHVFNTRREDVLDFFWGIFDRDRDFVKADRNSVVKMPDGAEIPYPIENHAYMLDDDTLRAVIADVAGMRAAGSEPANFEEFLRKQFGDTLYRLYFGPYNRKVWRRDLSDVPLSWLEGKLPMPAPEEILYNNIRRVKEKAFVHSSFYYERQGGSQFIADTLAEGLDLRCSSPVSRLDRQADGGWLVDGERFDAVVFCGNVKDLPGMLSGVDIEGFTQYIDRLESHGTTAVFCDIDPNPYSWIYLPDSSYDAHRVICTGNFSRTNNAPGRMTATIEFTDSISRDEIVRQLPYIPFSPRYITHCYNPYTYPIQHADTRSMISALSDRLAASGLYLTGRFALWEYFNMDVAMASALSLAPTVVRGL</sequence>
<evidence type="ECO:0000313" key="2">
    <source>
        <dbReference type="Proteomes" id="UP000297635"/>
    </source>
</evidence>
<comment type="caution">
    <text evidence="1">The sequence shown here is derived from an EMBL/GenBank/DDBJ whole genome shotgun (WGS) entry which is preliminary data.</text>
</comment>
<reference evidence="1 2" key="1">
    <citation type="submission" date="2019-02" db="EMBL/GenBank/DDBJ databases">
        <title>Isolation and identification of novel species under the genus Muribaculum.</title>
        <authorList>
            <person name="Miyake S."/>
            <person name="Ding Y."/>
            <person name="Low A."/>
            <person name="Soh M."/>
            <person name="Seedorf H."/>
        </authorList>
    </citation>
    <scope>NUCLEOTIDE SEQUENCE [LARGE SCALE GENOMIC DNA]</scope>
    <source>
        <strain evidence="1 2">TLL-A3</strain>
    </source>
</reference>
<dbReference type="GO" id="GO:0008767">
    <property type="term" value="F:UDP-galactopyranose mutase activity"/>
    <property type="evidence" value="ECO:0007669"/>
    <property type="project" value="TreeGrafter"/>
</dbReference>
<dbReference type="InterPro" id="IPR036188">
    <property type="entry name" value="FAD/NAD-bd_sf"/>
</dbReference>
<dbReference type="EMBL" id="SJSA01000001">
    <property type="protein sequence ID" value="TGG40166.1"/>
    <property type="molecule type" value="Genomic_DNA"/>
</dbReference>
<name>A0A4Z0V4R0_9BACT</name>
<dbReference type="PANTHER" id="PTHR21197">
    <property type="entry name" value="UDP-GALACTOPYRANOSE MUTASE"/>
    <property type="match status" value="1"/>
</dbReference>
<keyword evidence="2" id="KW-1185">Reference proteome</keyword>
<dbReference type="GO" id="GO:0005829">
    <property type="term" value="C:cytosol"/>
    <property type="evidence" value="ECO:0007669"/>
    <property type="project" value="TreeGrafter"/>
</dbReference>
<accession>A0A4Z0V4R0</accession>
<proteinExistence type="predicted"/>
<dbReference type="GeneID" id="82149228"/>
<dbReference type="SUPFAM" id="SSF51971">
    <property type="entry name" value="Nucleotide-binding domain"/>
    <property type="match status" value="1"/>
</dbReference>
<dbReference type="GO" id="GO:0050660">
    <property type="term" value="F:flavin adenine dinucleotide binding"/>
    <property type="evidence" value="ECO:0007669"/>
    <property type="project" value="TreeGrafter"/>
</dbReference>
<evidence type="ECO:0000313" key="1">
    <source>
        <dbReference type="EMBL" id="TGG40166.1"/>
    </source>
</evidence>
<dbReference type="Proteomes" id="UP000297635">
    <property type="component" value="Unassembled WGS sequence"/>
</dbReference>
<dbReference type="AlphaFoldDB" id="A0A4Z0V4R0"/>
<dbReference type="Gene3D" id="3.50.50.60">
    <property type="entry name" value="FAD/NAD(P)-binding domain"/>
    <property type="match status" value="1"/>
</dbReference>
<gene>
    <name evidence="1" type="ORF">EZ315_05430</name>
</gene>
<dbReference type="Pfam" id="PF13450">
    <property type="entry name" value="NAD_binding_8"/>
    <property type="match status" value="1"/>
</dbReference>
<protein>
    <submittedName>
        <fullName evidence="1">UDP-galactopyranose mutase</fullName>
    </submittedName>
</protein>
<dbReference type="RefSeq" id="WP_135471179.1">
    <property type="nucleotide sequence ID" value="NZ_CASJPC010000011.1"/>
</dbReference>